<comment type="caution">
    <text evidence="1">The sequence shown here is derived from an EMBL/GenBank/DDBJ whole genome shotgun (WGS) entry which is preliminary data.</text>
</comment>
<evidence type="ECO:0000313" key="1">
    <source>
        <dbReference type="EMBL" id="MBA4466314.1"/>
    </source>
</evidence>
<protein>
    <submittedName>
        <fullName evidence="1">Uncharacterized protein</fullName>
    </submittedName>
</protein>
<dbReference type="Proteomes" id="UP000538075">
    <property type="component" value="Unassembled WGS sequence"/>
</dbReference>
<reference evidence="1 2" key="1">
    <citation type="journal article" date="2020" name="J. Appl. Phycol.">
        <title>Morphological changes and genome evolution in Raphidiopsis raciborskii CS-506 after 23 years in culture.</title>
        <authorList>
            <person name="Willis A."/>
            <person name="Bent S.J."/>
            <person name="Jameson I.D."/>
        </authorList>
    </citation>
    <scope>NUCLEOTIDE SEQUENCE [LARGE SCALE GENOMIC DNA]</scope>
    <source>
        <strain evidence="1 2">CS-506_A</strain>
    </source>
</reference>
<name>A0A838WKB2_9CYAN</name>
<sequence length="74" mass="8517">MSAYKVFFQPPIFDIRIDNLIHKGDRISQPSEYSTNISYSWIDNQFIRAIAFFNPPSNIPPTLYYAPENFALGG</sequence>
<dbReference type="EMBL" id="VDFG01000828">
    <property type="protein sequence ID" value="MBA4466314.1"/>
    <property type="molecule type" value="Genomic_DNA"/>
</dbReference>
<proteinExistence type="predicted"/>
<accession>A0A838WKB2</accession>
<dbReference type="AlphaFoldDB" id="A0A838WKB2"/>
<evidence type="ECO:0000313" key="2">
    <source>
        <dbReference type="Proteomes" id="UP000538075"/>
    </source>
</evidence>
<gene>
    <name evidence="1" type="ORF">FHK98_12545</name>
</gene>
<organism evidence="1 2">
    <name type="scientific">Cylindrospermopsis raciborskii CS-506_A</name>
    <dbReference type="NCBI Taxonomy" id="2585140"/>
    <lineage>
        <taxon>Bacteria</taxon>
        <taxon>Bacillati</taxon>
        <taxon>Cyanobacteriota</taxon>
        <taxon>Cyanophyceae</taxon>
        <taxon>Nostocales</taxon>
        <taxon>Aphanizomenonaceae</taxon>
        <taxon>Cylindrospermopsis</taxon>
    </lineage>
</organism>